<dbReference type="InterPro" id="IPR036010">
    <property type="entry name" value="2Fe-2S_ferredoxin-like_sf"/>
</dbReference>
<proteinExistence type="inferred from homology"/>
<dbReference type="InterPro" id="IPR012675">
    <property type="entry name" value="Beta-grasp_dom_sf"/>
</dbReference>
<evidence type="ECO:0000256" key="4">
    <source>
        <dbReference type="ARBA" id="ARBA00022714"/>
    </source>
</evidence>
<dbReference type="PROSITE" id="PS51384">
    <property type="entry name" value="FAD_FR"/>
    <property type="match status" value="1"/>
</dbReference>
<dbReference type="PROSITE" id="PS00197">
    <property type="entry name" value="2FE2S_FER_1"/>
    <property type="match status" value="1"/>
</dbReference>
<gene>
    <name evidence="12" type="ORF">P8T11_07375</name>
</gene>
<comment type="cofactor">
    <cofactor evidence="1 9">
        <name>FMN</name>
        <dbReference type="ChEBI" id="CHEBI:58210"/>
    </cofactor>
</comment>
<feature type="binding site" evidence="9">
    <location>
        <position position="307"/>
    </location>
    <ligand>
        <name>[2Fe-2S] cluster</name>
        <dbReference type="ChEBI" id="CHEBI:190135"/>
    </ligand>
</feature>
<keyword evidence="6 9" id="KW-0560">Oxidoreductase</keyword>
<comment type="pathway">
    <text evidence="9">Amine and polyamine metabolism; carnitine metabolism.</text>
</comment>
<dbReference type="PRINTS" id="PR00409">
    <property type="entry name" value="PHDIOXRDTASE"/>
</dbReference>
<dbReference type="InterPro" id="IPR039261">
    <property type="entry name" value="FNR_nucleotide-bd"/>
</dbReference>
<dbReference type="GO" id="GO:0016491">
    <property type="term" value="F:oxidoreductase activity"/>
    <property type="evidence" value="ECO:0007669"/>
    <property type="project" value="UniProtKB-KW"/>
</dbReference>
<dbReference type="PANTHER" id="PTHR30212:SF2">
    <property type="entry name" value="PROTEIN YIIM"/>
    <property type="match status" value="1"/>
</dbReference>
<keyword evidence="5 9" id="KW-0479">Metal-binding</keyword>
<dbReference type="InterPro" id="IPR052353">
    <property type="entry name" value="Benzoxazolinone_Detox_Enz"/>
</dbReference>
<dbReference type="InterPro" id="IPR001041">
    <property type="entry name" value="2Fe-2S_ferredoxin-type"/>
</dbReference>
<feature type="binding site" evidence="9">
    <location>
        <position position="269"/>
    </location>
    <ligand>
        <name>[2Fe-2S] cluster</name>
        <dbReference type="ChEBI" id="CHEBI:190135"/>
    </ligand>
</feature>
<dbReference type="SUPFAM" id="SSF52343">
    <property type="entry name" value="Ferredoxin reductase-like, C-terminal NADP-linked domain"/>
    <property type="match status" value="1"/>
</dbReference>
<dbReference type="PANTHER" id="PTHR30212">
    <property type="entry name" value="PROTEIN YIIM"/>
    <property type="match status" value="1"/>
</dbReference>
<feature type="binding site" evidence="9">
    <location>
        <position position="277"/>
    </location>
    <ligand>
        <name>[2Fe-2S] cluster</name>
        <dbReference type="ChEBI" id="CHEBI:190135"/>
    </ligand>
</feature>
<evidence type="ECO:0000259" key="10">
    <source>
        <dbReference type="PROSITE" id="PS51085"/>
    </source>
</evidence>
<evidence type="ECO:0000256" key="5">
    <source>
        <dbReference type="ARBA" id="ARBA00022723"/>
    </source>
</evidence>
<dbReference type="CDD" id="cd00207">
    <property type="entry name" value="fer2"/>
    <property type="match status" value="1"/>
</dbReference>
<accession>A0ABY8GXU6</accession>
<dbReference type="SUPFAM" id="SSF54292">
    <property type="entry name" value="2Fe-2S ferredoxin-like"/>
    <property type="match status" value="1"/>
</dbReference>
<dbReference type="SUPFAM" id="SSF63380">
    <property type="entry name" value="Riboflavin synthase domain-like"/>
    <property type="match status" value="1"/>
</dbReference>
<evidence type="ECO:0000256" key="7">
    <source>
        <dbReference type="ARBA" id="ARBA00023004"/>
    </source>
</evidence>
<keyword evidence="8 9" id="KW-0411">Iron-sulfur</keyword>
<dbReference type="InterPro" id="IPR017938">
    <property type="entry name" value="Riboflavin_synthase-like_b-brl"/>
</dbReference>
<keyword evidence="9" id="KW-0521">NADP</keyword>
<dbReference type="Pfam" id="PF22290">
    <property type="entry name" value="DmmA-like_N"/>
    <property type="match status" value="1"/>
</dbReference>
<comment type="function">
    <text evidence="9">Converts carnitine to trimethylamine and malic semialdehyde.</text>
</comment>
<dbReference type="InterPro" id="IPR017927">
    <property type="entry name" value="FAD-bd_FR_type"/>
</dbReference>
<feature type="domain" description="FAD-binding FR-type" evidence="11">
    <location>
        <begin position="4"/>
        <end position="109"/>
    </location>
</feature>
<evidence type="ECO:0000313" key="13">
    <source>
        <dbReference type="Proteomes" id="UP001214170"/>
    </source>
</evidence>
<comment type="cofactor">
    <cofactor evidence="9">
        <name>[2Fe-2S] cluster</name>
        <dbReference type="ChEBI" id="CHEBI:190135"/>
    </cofactor>
    <text evidence="9">Binds 1 2Fe-2S cluster.</text>
</comment>
<dbReference type="Gene3D" id="3.10.20.30">
    <property type="match status" value="1"/>
</dbReference>
<dbReference type="PROSITE" id="PS51085">
    <property type="entry name" value="2FE2S_FER_2"/>
    <property type="match status" value="1"/>
</dbReference>
<dbReference type="HAMAP" id="MF_02098">
    <property type="entry name" value="Carnitine_monoox_B"/>
    <property type="match status" value="1"/>
</dbReference>
<dbReference type="EMBL" id="CP121261">
    <property type="protein sequence ID" value="WFP09689.1"/>
    <property type="molecule type" value="Genomic_DNA"/>
</dbReference>
<comment type="catalytic activity">
    <reaction evidence="9">
        <text>(R)-carnitine + NADPH + O2 + H(+) = (3R)-3-hydroxy-4-oxobutanoate + trimethylamine + NADP(+) + H2O</text>
        <dbReference type="Rhea" id="RHEA:55368"/>
        <dbReference type="ChEBI" id="CHEBI:15377"/>
        <dbReference type="ChEBI" id="CHEBI:15378"/>
        <dbReference type="ChEBI" id="CHEBI:15379"/>
        <dbReference type="ChEBI" id="CHEBI:16347"/>
        <dbReference type="ChEBI" id="CHEBI:57783"/>
        <dbReference type="ChEBI" id="CHEBI:58349"/>
        <dbReference type="ChEBI" id="CHEBI:58389"/>
        <dbReference type="ChEBI" id="CHEBI:138809"/>
        <dbReference type="EC" id="1.14.13.239"/>
    </reaction>
</comment>
<evidence type="ECO:0000259" key="11">
    <source>
        <dbReference type="PROSITE" id="PS51384"/>
    </source>
</evidence>
<comment type="subunit">
    <text evidence="9">Composed of an oxygenase subunit and a reductase subunit.</text>
</comment>
<dbReference type="CDD" id="cd06185">
    <property type="entry name" value="PDR_like"/>
    <property type="match status" value="1"/>
</dbReference>
<name>A0ABY8GXU6_9BURK</name>
<organism evidence="12 13">
    <name type="scientific">Achromobacter spanius</name>
    <dbReference type="NCBI Taxonomy" id="217203"/>
    <lineage>
        <taxon>Bacteria</taxon>
        <taxon>Pseudomonadati</taxon>
        <taxon>Pseudomonadota</taxon>
        <taxon>Betaproteobacteria</taxon>
        <taxon>Burkholderiales</taxon>
        <taxon>Alcaligenaceae</taxon>
        <taxon>Achromobacter</taxon>
    </lineage>
</organism>
<evidence type="ECO:0000256" key="3">
    <source>
        <dbReference type="ARBA" id="ARBA00022643"/>
    </source>
</evidence>
<keyword evidence="3 9" id="KW-0288">FMN</keyword>
<feature type="binding site" evidence="9">
    <location>
        <position position="274"/>
    </location>
    <ligand>
        <name>[2Fe-2S] cluster</name>
        <dbReference type="ChEBI" id="CHEBI:190135"/>
    </ligand>
</feature>
<reference evidence="12 13" key="1">
    <citation type="submission" date="2023-03" db="EMBL/GenBank/DDBJ databases">
        <title>Achromobacter spanius LIG8.</title>
        <authorList>
            <person name="Shrestha S."/>
        </authorList>
    </citation>
    <scope>NUCLEOTIDE SEQUENCE [LARGE SCALE GENOMIC DNA]</scope>
    <source>
        <strain evidence="12 13">LIG8</strain>
    </source>
</reference>
<evidence type="ECO:0000256" key="6">
    <source>
        <dbReference type="ARBA" id="ARBA00023002"/>
    </source>
</evidence>
<keyword evidence="13" id="KW-1185">Reference proteome</keyword>
<sequence length="320" mass="33936">MSTQQTLQVRVAHIERVTPLIKRYTLEALDGSALPPFTGGSHIIVQMRDGSRQVNNAYSLMSPPSALGSYQIGVRREAASKGGSAFLHDKVAVGDTLAITAPSNLFALDESARHHVLIAGGIGITPFMSQLHELHQRGASYALHYAFRADEHGAFRDELTRLCGPCVRFYAGNKGQKLDLTGLLGGMVAGAHAYVCGPARLIDAVRLAAQANGIASARVHVEQFAAPKPTGSAFTVVLAKSGKTVAVAAGESILNAIERDSTVPVECLCRAGVCGTCETRILEGEAEHADQYLSHAEKAAQQTMLICVSRARGGRIVLDL</sequence>
<keyword evidence="9" id="KW-0520">NAD</keyword>
<protein>
    <recommendedName>
        <fullName evidence="9">Carnitine monooxygenase reductase subunit</fullName>
        <ecNumber evidence="9">1.14.13.239</ecNumber>
    </recommendedName>
    <alternativeName>
        <fullName evidence="9">Carnitine monooxygenase beta subunit</fullName>
    </alternativeName>
</protein>
<dbReference type="Proteomes" id="UP001214170">
    <property type="component" value="Chromosome"/>
</dbReference>
<comment type="catalytic activity">
    <reaction evidence="9">
        <text>(R)-carnitine + NADH + O2 + H(+) = (3R)-3-hydroxy-4-oxobutanoate + trimethylamine + NAD(+) + H2O</text>
        <dbReference type="Rhea" id="RHEA:55396"/>
        <dbReference type="ChEBI" id="CHEBI:15377"/>
        <dbReference type="ChEBI" id="CHEBI:15378"/>
        <dbReference type="ChEBI" id="CHEBI:15379"/>
        <dbReference type="ChEBI" id="CHEBI:16347"/>
        <dbReference type="ChEBI" id="CHEBI:57540"/>
        <dbReference type="ChEBI" id="CHEBI:57945"/>
        <dbReference type="ChEBI" id="CHEBI:58389"/>
        <dbReference type="ChEBI" id="CHEBI:138809"/>
        <dbReference type="EC" id="1.14.13.239"/>
    </reaction>
</comment>
<feature type="domain" description="2Fe-2S ferredoxin-type" evidence="10">
    <location>
        <begin position="232"/>
        <end position="320"/>
    </location>
</feature>
<dbReference type="InterPro" id="IPR006058">
    <property type="entry name" value="2Fe2S_fd_BS"/>
</dbReference>
<dbReference type="Gene3D" id="3.40.50.80">
    <property type="entry name" value="Nucleotide-binding domain of ferredoxin-NADP reductase (FNR) module"/>
    <property type="match status" value="1"/>
</dbReference>
<keyword evidence="2 9" id="KW-0285">Flavoprotein</keyword>
<dbReference type="EC" id="1.14.13.239" evidence="9"/>
<evidence type="ECO:0000256" key="9">
    <source>
        <dbReference type="HAMAP-Rule" id="MF_02098"/>
    </source>
</evidence>
<dbReference type="Gene3D" id="2.40.30.10">
    <property type="entry name" value="Translation factors"/>
    <property type="match status" value="1"/>
</dbReference>
<dbReference type="RefSeq" id="WP_268077558.1">
    <property type="nucleotide sequence ID" value="NZ_CP106885.1"/>
</dbReference>
<dbReference type="InterPro" id="IPR039003">
    <property type="entry name" value="Carnitine_monoox_B"/>
</dbReference>
<keyword evidence="7 9" id="KW-0408">Iron</keyword>
<dbReference type="Pfam" id="PF00111">
    <property type="entry name" value="Fer2"/>
    <property type="match status" value="1"/>
</dbReference>
<evidence type="ECO:0000256" key="1">
    <source>
        <dbReference type="ARBA" id="ARBA00001917"/>
    </source>
</evidence>
<evidence type="ECO:0000313" key="12">
    <source>
        <dbReference type="EMBL" id="WFP09689.1"/>
    </source>
</evidence>
<comment type="similarity">
    <text evidence="9">Belongs to the PDR/VanB family. CntB subfamily.</text>
</comment>
<evidence type="ECO:0000256" key="2">
    <source>
        <dbReference type="ARBA" id="ARBA00022630"/>
    </source>
</evidence>
<dbReference type="InterPro" id="IPR054582">
    <property type="entry name" value="DmmA-like_N"/>
</dbReference>
<evidence type="ECO:0000256" key="8">
    <source>
        <dbReference type="ARBA" id="ARBA00023014"/>
    </source>
</evidence>
<keyword evidence="4 9" id="KW-0001">2Fe-2S</keyword>